<dbReference type="EMBL" id="JASBWS010000003">
    <property type="protein sequence ID" value="KAJ9116588.1"/>
    <property type="molecule type" value="Genomic_DNA"/>
</dbReference>
<gene>
    <name evidence="1" type="primary">HAS1</name>
    <name evidence="1" type="ORF">QFC20_000521</name>
</gene>
<keyword evidence="1" id="KW-0547">Nucleotide-binding</keyword>
<keyword evidence="1" id="KW-0067">ATP-binding</keyword>
<sequence>MAAEDAQNRAASASAGATKKRKRKHSTNKRSGEETAQQEGDVTVDEQTTDAAGVASTSKVTLDAPTAAPTAVPAAKAPVRQSFTALNLSGGTQAALDRMGFTTMTEVQERTIPPLLAGRDVLGAARTGSGKTLAFLIPSIELLSSLKFKPANGTGVVILTPTRELALQIYGVAKDLMENHSQTYGILMGGANRKAEADKLTKGVNLIVATPGRLLDHLRNTKGFVFKNLKALIIDEADRILEVGFEEEMKSIIALLPKENRQSMLFSATQTTKVADLARISLRAGPLYINVDQDKSASTAEFLEQGYLVCESDKRFLLLFTFLKRHAKKKIIVFFSSCNSVKYYSELLNYIDVPVLDLHGKQKQQKRTNTFFEFCNAPTGHLLCTDVAARGLDIPKVDWIIQFDPPDDPRDYIHRVGRTARAGKSGKSLLFLLPSEQGFLQFLAAAKVPLNKYEIKPDMIANVQDQLEKLISKNYYLHQSAKDGYRSYLQAYASYSLKKIFDINKLDLRKVGKAYGFAIPPKVNISVGTSLKAGKRSRHGGDDESEEDMDEEDDAATKKAYYRSSHQRKKANSGSGRR</sequence>
<organism evidence="1 2">
    <name type="scientific">Naganishia adeliensis</name>
    <dbReference type="NCBI Taxonomy" id="92952"/>
    <lineage>
        <taxon>Eukaryota</taxon>
        <taxon>Fungi</taxon>
        <taxon>Dikarya</taxon>
        <taxon>Basidiomycota</taxon>
        <taxon>Agaricomycotina</taxon>
        <taxon>Tremellomycetes</taxon>
        <taxon>Filobasidiales</taxon>
        <taxon>Filobasidiaceae</taxon>
        <taxon>Naganishia</taxon>
    </lineage>
</organism>
<name>A0ACC2WXT0_9TREE</name>
<keyword evidence="1" id="KW-0378">Hydrolase</keyword>
<evidence type="ECO:0000313" key="1">
    <source>
        <dbReference type="EMBL" id="KAJ9116588.1"/>
    </source>
</evidence>
<evidence type="ECO:0000313" key="2">
    <source>
        <dbReference type="Proteomes" id="UP001230649"/>
    </source>
</evidence>
<accession>A0ACC2WXT0</accession>
<keyword evidence="2" id="KW-1185">Reference proteome</keyword>
<proteinExistence type="predicted"/>
<dbReference type="Proteomes" id="UP001230649">
    <property type="component" value="Unassembled WGS sequence"/>
</dbReference>
<protein>
    <submittedName>
        <fullName evidence="1">ATP-dependent RNA helicase</fullName>
    </submittedName>
</protein>
<keyword evidence="1" id="KW-0347">Helicase</keyword>
<comment type="caution">
    <text evidence="1">The sequence shown here is derived from an EMBL/GenBank/DDBJ whole genome shotgun (WGS) entry which is preliminary data.</text>
</comment>
<reference evidence="1" key="1">
    <citation type="submission" date="2023-04" db="EMBL/GenBank/DDBJ databases">
        <title>Draft Genome sequencing of Naganishia species isolated from polar environments using Oxford Nanopore Technology.</title>
        <authorList>
            <person name="Leo P."/>
            <person name="Venkateswaran K."/>
        </authorList>
    </citation>
    <scope>NUCLEOTIDE SEQUENCE</scope>
    <source>
        <strain evidence="1">MNA-CCFEE 5262</strain>
    </source>
</reference>